<dbReference type="Proteomes" id="UP000366872">
    <property type="component" value="Unassembled WGS sequence"/>
</dbReference>
<evidence type="ECO:0000313" key="2">
    <source>
        <dbReference type="EMBL" id="VGO17708.1"/>
    </source>
</evidence>
<reference evidence="2 3" key="1">
    <citation type="submission" date="2019-04" db="EMBL/GenBank/DDBJ databases">
        <authorList>
            <person name="Van Vliet M D."/>
        </authorList>
    </citation>
    <scope>NUCLEOTIDE SEQUENCE [LARGE SCALE GENOMIC DNA]</scope>
    <source>
        <strain evidence="2 3">F1</strain>
    </source>
</reference>
<dbReference type="RefSeq" id="WP_136083193.1">
    <property type="nucleotide sequence ID" value="NZ_CAAHFG010000005.1"/>
</dbReference>
<feature type="region of interest" description="Disordered" evidence="1">
    <location>
        <begin position="60"/>
        <end position="80"/>
    </location>
</feature>
<dbReference type="EMBL" id="CAAHFG010000005">
    <property type="protein sequence ID" value="VGO17708.1"/>
    <property type="molecule type" value="Genomic_DNA"/>
</dbReference>
<gene>
    <name evidence="2" type="ORF">PDESU_06310</name>
</gene>
<proteinExistence type="predicted"/>
<evidence type="ECO:0000313" key="3">
    <source>
        <dbReference type="Proteomes" id="UP000366872"/>
    </source>
</evidence>
<feature type="compositionally biased region" description="Basic and acidic residues" evidence="1">
    <location>
        <begin position="66"/>
        <end position="80"/>
    </location>
</feature>
<name>A0A6C2UC09_PONDE</name>
<accession>A0A6C2UC09</accession>
<evidence type="ECO:0000256" key="1">
    <source>
        <dbReference type="SAM" id="MobiDB-lite"/>
    </source>
</evidence>
<sequence length="135" mass="15285">MLTLNISHSKKVPADVDFSSKSYSVALSVELPNNMSAQELKAEMHRRYAELEIAVDEQITGKVTRRTQERRPQSKKDSASEKQLVYLMDLAKARNVSPQQLDALIQQRVGVESALMLDRKSCSLMIDQMQQYKAA</sequence>
<protein>
    <submittedName>
        <fullName evidence="2">Uncharacterized protein</fullName>
    </submittedName>
</protein>
<dbReference type="AlphaFoldDB" id="A0A6C2UC09"/>
<organism evidence="2 3">
    <name type="scientific">Pontiella desulfatans</name>
    <dbReference type="NCBI Taxonomy" id="2750659"/>
    <lineage>
        <taxon>Bacteria</taxon>
        <taxon>Pseudomonadati</taxon>
        <taxon>Kiritimatiellota</taxon>
        <taxon>Kiritimatiellia</taxon>
        <taxon>Kiritimatiellales</taxon>
        <taxon>Pontiellaceae</taxon>
        <taxon>Pontiella</taxon>
    </lineage>
</organism>
<keyword evidence="3" id="KW-1185">Reference proteome</keyword>